<evidence type="ECO:0000313" key="4">
    <source>
        <dbReference type="EMBL" id="CAB4813910.1"/>
    </source>
</evidence>
<sequence length="96" mass="10877">MPGESALDCALREVYEETGLVCVAGEELPTAMYRGRKGRVRKVRYWSMQVQDGTFRKNDEVDEVRWLRVDQATEVLTYEHDVLVIGALRVLCAASA</sequence>
<dbReference type="GO" id="GO:0006167">
    <property type="term" value="P:AMP biosynthetic process"/>
    <property type="evidence" value="ECO:0007669"/>
    <property type="project" value="TreeGrafter"/>
</dbReference>
<accession>A0A6J6YWK8</accession>
<dbReference type="EMBL" id="CAFBMH010000127">
    <property type="protein sequence ID" value="CAB4928372.1"/>
    <property type="molecule type" value="Genomic_DNA"/>
</dbReference>
<evidence type="ECO:0000313" key="6">
    <source>
        <dbReference type="EMBL" id="CAB5003735.1"/>
    </source>
</evidence>
<dbReference type="Pfam" id="PF00293">
    <property type="entry name" value="NUDIX"/>
    <property type="match status" value="1"/>
</dbReference>
<dbReference type="Gene3D" id="3.90.79.10">
    <property type="entry name" value="Nucleoside Triphosphate Pyrophosphohydrolase"/>
    <property type="match status" value="1"/>
</dbReference>
<dbReference type="InterPro" id="IPR015797">
    <property type="entry name" value="NUDIX_hydrolase-like_dom_sf"/>
</dbReference>
<dbReference type="PANTHER" id="PTHR21340:SF0">
    <property type="entry name" value="BIS(5'-NUCLEOSYL)-TETRAPHOSPHATASE [ASYMMETRICAL]"/>
    <property type="match status" value="1"/>
</dbReference>
<dbReference type="EMBL" id="CAFBOS010000114">
    <property type="protein sequence ID" value="CAB5003735.1"/>
    <property type="molecule type" value="Genomic_DNA"/>
</dbReference>
<evidence type="ECO:0000313" key="5">
    <source>
        <dbReference type="EMBL" id="CAB4928372.1"/>
    </source>
</evidence>
<evidence type="ECO:0000259" key="2">
    <source>
        <dbReference type="PROSITE" id="PS51462"/>
    </source>
</evidence>
<dbReference type="AlphaFoldDB" id="A0A6J6YWK8"/>
<organism evidence="4">
    <name type="scientific">freshwater metagenome</name>
    <dbReference type="NCBI Taxonomy" id="449393"/>
    <lineage>
        <taxon>unclassified sequences</taxon>
        <taxon>metagenomes</taxon>
        <taxon>ecological metagenomes</taxon>
    </lineage>
</organism>
<evidence type="ECO:0000313" key="3">
    <source>
        <dbReference type="EMBL" id="CAB4732552.1"/>
    </source>
</evidence>
<dbReference type="SUPFAM" id="SSF55811">
    <property type="entry name" value="Nudix"/>
    <property type="match status" value="1"/>
</dbReference>
<feature type="domain" description="Nudix hydrolase" evidence="2">
    <location>
        <begin position="1"/>
        <end position="89"/>
    </location>
</feature>
<dbReference type="EMBL" id="CAEZYR010000014">
    <property type="protein sequence ID" value="CAB4732552.1"/>
    <property type="molecule type" value="Genomic_DNA"/>
</dbReference>
<dbReference type="PANTHER" id="PTHR21340">
    <property type="entry name" value="DIADENOSINE 5,5-P1,P4-TETRAPHOSPHATE PYROPHOSPHOHYDROLASE MUTT"/>
    <property type="match status" value="1"/>
</dbReference>
<dbReference type="EMBL" id="CAFABA010000004">
    <property type="protein sequence ID" value="CAB4813910.1"/>
    <property type="molecule type" value="Genomic_DNA"/>
</dbReference>
<dbReference type="InterPro" id="IPR051325">
    <property type="entry name" value="Nudix_hydrolase_domain"/>
</dbReference>
<dbReference type="PROSITE" id="PS51462">
    <property type="entry name" value="NUDIX"/>
    <property type="match status" value="1"/>
</dbReference>
<reference evidence="4" key="1">
    <citation type="submission" date="2020-05" db="EMBL/GenBank/DDBJ databases">
        <authorList>
            <person name="Chiriac C."/>
            <person name="Salcher M."/>
            <person name="Ghai R."/>
            <person name="Kavagutti S V."/>
        </authorList>
    </citation>
    <scope>NUCLEOTIDE SEQUENCE</scope>
</reference>
<evidence type="ECO:0000256" key="1">
    <source>
        <dbReference type="ARBA" id="ARBA00022801"/>
    </source>
</evidence>
<keyword evidence="1" id="KW-0378">Hydrolase</keyword>
<name>A0A6J6YWK8_9ZZZZ</name>
<protein>
    <submittedName>
        <fullName evidence="4">Unannotated protein</fullName>
    </submittedName>
</protein>
<gene>
    <name evidence="3" type="ORF">UFOPK2754_00582</name>
    <name evidence="4" type="ORF">UFOPK3139_00212</name>
    <name evidence="5" type="ORF">UFOPK3543_02508</name>
    <name evidence="6" type="ORF">UFOPK3967_01802</name>
</gene>
<dbReference type="InterPro" id="IPR000086">
    <property type="entry name" value="NUDIX_hydrolase_dom"/>
</dbReference>
<dbReference type="GO" id="GO:0004081">
    <property type="term" value="F:bis(5'-nucleosyl)-tetraphosphatase (asymmetrical) activity"/>
    <property type="evidence" value="ECO:0007669"/>
    <property type="project" value="TreeGrafter"/>
</dbReference>
<proteinExistence type="predicted"/>
<dbReference type="GO" id="GO:0006754">
    <property type="term" value="P:ATP biosynthetic process"/>
    <property type="evidence" value="ECO:0007669"/>
    <property type="project" value="TreeGrafter"/>
</dbReference>